<dbReference type="KEGG" id="lgi:LOTGIDRAFT_232831"/>
<sequence>MNFTMDKNYMNYTNVTIVPILELETILPTDSYIPITDHYLPPSRCGNEKCREFFMEFIYICVIPTSVLIFLAFILSLCFCCSHSKRSKKTISVEEQQRYDTIRRASKALRRMSYTRDTPLLEYEKYGTMTLDRSDKYRHGFRSRDSCYSAPGTLQKHRNRQSAYSSQQSLPPPPVYRLPPQYSTDDPRYIELPYQYSTDDPRYIELPPQYSTDDPRYIDENNIPMVEFENGLRDHQAPHAATNNGFI</sequence>
<dbReference type="AlphaFoldDB" id="V4BVP2"/>
<dbReference type="GeneID" id="20249058"/>
<evidence type="ECO:0000256" key="1">
    <source>
        <dbReference type="SAM" id="MobiDB-lite"/>
    </source>
</evidence>
<dbReference type="Proteomes" id="UP000030746">
    <property type="component" value="Unassembled WGS sequence"/>
</dbReference>
<accession>V4BVP2</accession>
<dbReference type="EMBL" id="KB201977">
    <property type="protein sequence ID" value="ESO93094.1"/>
    <property type="molecule type" value="Genomic_DNA"/>
</dbReference>
<dbReference type="PANTHER" id="PTHR10132">
    <property type="entry name" value="ALPHA-/EPSILON-SARCOGLYCAN FAMILY MEMBER"/>
    <property type="match status" value="1"/>
</dbReference>
<keyword evidence="2" id="KW-0812">Transmembrane</keyword>
<feature type="transmembrane region" description="Helical" evidence="2">
    <location>
        <begin position="57"/>
        <end position="80"/>
    </location>
</feature>
<dbReference type="OrthoDB" id="10019906at2759"/>
<evidence type="ECO:0000313" key="3">
    <source>
        <dbReference type="EMBL" id="ESO93094.1"/>
    </source>
</evidence>
<evidence type="ECO:0000256" key="2">
    <source>
        <dbReference type="SAM" id="Phobius"/>
    </source>
</evidence>
<dbReference type="OMA" id="FRPRDAC"/>
<dbReference type="InterPro" id="IPR008908">
    <property type="entry name" value="Sarcoglycan_alpha/epsilon"/>
</dbReference>
<dbReference type="STRING" id="225164.V4BVP2"/>
<dbReference type="RefSeq" id="XP_009056298.1">
    <property type="nucleotide sequence ID" value="XM_009058050.1"/>
</dbReference>
<reference evidence="3 4" key="1">
    <citation type="journal article" date="2013" name="Nature">
        <title>Insights into bilaterian evolution from three spiralian genomes.</title>
        <authorList>
            <person name="Simakov O."/>
            <person name="Marletaz F."/>
            <person name="Cho S.J."/>
            <person name="Edsinger-Gonzales E."/>
            <person name="Havlak P."/>
            <person name="Hellsten U."/>
            <person name="Kuo D.H."/>
            <person name="Larsson T."/>
            <person name="Lv J."/>
            <person name="Arendt D."/>
            <person name="Savage R."/>
            <person name="Osoegawa K."/>
            <person name="de Jong P."/>
            <person name="Grimwood J."/>
            <person name="Chapman J.A."/>
            <person name="Shapiro H."/>
            <person name="Aerts A."/>
            <person name="Otillar R.P."/>
            <person name="Terry A.Y."/>
            <person name="Boore J.L."/>
            <person name="Grigoriev I.V."/>
            <person name="Lindberg D.R."/>
            <person name="Seaver E.C."/>
            <person name="Weisblat D.A."/>
            <person name="Putnam N.H."/>
            <person name="Rokhsar D.S."/>
        </authorList>
    </citation>
    <scope>NUCLEOTIDE SEQUENCE [LARGE SCALE GENOMIC DNA]</scope>
</reference>
<protein>
    <submittedName>
        <fullName evidence="3">Uncharacterized protein</fullName>
    </submittedName>
</protein>
<evidence type="ECO:0000313" key="4">
    <source>
        <dbReference type="Proteomes" id="UP000030746"/>
    </source>
</evidence>
<keyword evidence="4" id="KW-1185">Reference proteome</keyword>
<gene>
    <name evidence="3" type="ORF">LOTGIDRAFT_232831</name>
</gene>
<organism evidence="3 4">
    <name type="scientific">Lottia gigantea</name>
    <name type="common">Giant owl limpet</name>
    <dbReference type="NCBI Taxonomy" id="225164"/>
    <lineage>
        <taxon>Eukaryota</taxon>
        <taxon>Metazoa</taxon>
        <taxon>Spiralia</taxon>
        <taxon>Lophotrochozoa</taxon>
        <taxon>Mollusca</taxon>
        <taxon>Gastropoda</taxon>
        <taxon>Patellogastropoda</taxon>
        <taxon>Lottioidea</taxon>
        <taxon>Lottiidae</taxon>
        <taxon>Lottia</taxon>
    </lineage>
</organism>
<dbReference type="CTD" id="20249058"/>
<keyword evidence="2" id="KW-0472">Membrane</keyword>
<proteinExistence type="predicted"/>
<name>V4BVP2_LOTGI</name>
<dbReference type="PANTHER" id="PTHR10132:SF14">
    <property type="entry name" value="SARCOGLYCAN ALPHA, ISOFORM C"/>
    <property type="match status" value="1"/>
</dbReference>
<keyword evidence="2" id="KW-1133">Transmembrane helix</keyword>
<dbReference type="GO" id="GO:0016012">
    <property type="term" value="C:sarcoglycan complex"/>
    <property type="evidence" value="ECO:0007669"/>
    <property type="project" value="InterPro"/>
</dbReference>
<dbReference type="HOGENOM" id="CLU_1125636_0_0_1"/>
<feature type="region of interest" description="Disordered" evidence="1">
    <location>
        <begin position="148"/>
        <end position="175"/>
    </location>
</feature>